<protein>
    <submittedName>
        <fullName evidence="2">Uncharacterized protein</fullName>
    </submittedName>
</protein>
<gene>
    <name evidence="2" type="ORF">NPIL_292351</name>
</gene>
<dbReference type="OrthoDB" id="6613513at2759"/>
<organism evidence="2 3">
    <name type="scientific">Nephila pilipes</name>
    <name type="common">Giant wood spider</name>
    <name type="synonym">Nephila maculata</name>
    <dbReference type="NCBI Taxonomy" id="299642"/>
    <lineage>
        <taxon>Eukaryota</taxon>
        <taxon>Metazoa</taxon>
        <taxon>Ecdysozoa</taxon>
        <taxon>Arthropoda</taxon>
        <taxon>Chelicerata</taxon>
        <taxon>Arachnida</taxon>
        <taxon>Araneae</taxon>
        <taxon>Araneomorphae</taxon>
        <taxon>Entelegynae</taxon>
        <taxon>Araneoidea</taxon>
        <taxon>Nephilidae</taxon>
        <taxon>Nephila</taxon>
    </lineage>
</organism>
<dbReference type="Proteomes" id="UP000887013">
    <property type="component" value="Unassembled WGS sequence"/>
</dbReference>
<keyword evidence="1" id="KW-0812">Transmembrane</keyword>
<keyword evidence="3" id="KW-1185">Reference proteome</keyword>
<dbReference type="AlphaFoldDB" id="A0A8X6UKQ9"/>
<dbReference type="EMBL" id="BMAW01085965">
    <property type="protein sequence ID" value="GFU45338.1"/>
    <property type="molecule type" value="Genomic_DNA"/>
</dbReference>
<evidence type="ECO:0000256" key="1">
    <source>
        <dbReference type="SAM" id="Phobius"/>
    </source>
</evidence>
<feature type="transmembrane region" description="Helical" evidence="1">
    <location>
        <begin position="45"/>
        <end position="65"/>
    </location>
</feature>
<evidence type="ECO:0000313" key="2">
    <source>
        <dbReference type="EMBL" id="GFU45338.1"/>
    </source>
</evidence>
<accession>A0A8X6UKQ9</accession>
<proteinExistence type="predicted"/>
<name>A0A8X6UKQ9_NEPPI</name>
<keyword evidence="1" id="KW-1133">Transmembrane helix</keyword>
<keyword evidence="1" id="KW-0472">Membrane</keyword>
<reference evidence="2" key="1">
    <citation type="submission" date="2020-08" db="EMBL/GenBank/DDBJ databases">
        <title>Multicomponent nature underlies the extraordinary mechanical properties of spider dragline silk.</title>
        <authorList>
            <person name="Kono N."/>
            <person name="Nakamura H."/>
            <person name="Mori M."/>
            <person name="Yoshida Y."/>
            <person name="Ohtoshi R."/>
            <person name="Malay A.D."/>
            <person name="Moran D.A.P."/>
            <person name="Tomita M."/>
            <person name="Numata K."/>
            <person name="Arakawa K."/>
        </authorList>
    </citation>
    <scope>NUCLEOTIDE SEQUENCE</scope>
</reference>
<evidence type="ECO:0000313" key="3">
    <source>
        <dbReference type="Proteomes" id="UP000887013"/>
    </source>
</evidence>
<sequence length="110" mass="13291">MKRMIRSDINVDFPFGKRRVERRDVRYLYELELQSHCCSNDFSCFVIFLSVLKIIGIYFELYCAIRFRFRLEHSAAEIFSKLWYSYRGIVVLNAQVFRWLKALSEDQSND</sequence>
<comment type="caution">
    <text evidence="2">The sequence shown here is derived from an EMBL/GenBank/DDBJ whole genome shotgun (WGS) entry which is preliminary data.</text>
</comment>